<protein>
    <recommendedName>
        <fullName evidence="2">Phytanoyl-CoA dioxygenase family protein</fullName>
    </recommendedName>
</protein>
<evidence type="ECO:0000313" key="1">
    <source>
        <dbReference type="EMBL" id="SVB01413.1"/>
    </source>
</evidence>
<sequence>MKRIGADEHEAFHRDGFLLLQGVFDEERLLTLRAGVDSLIARARAGECELRWIDADAGIPDRISHMMHPGRYESAWGEWVAEDVVDDMESLLRGPVRHSLFGMLASGRGRDYRMAWHRDLGKPGANDEQDYLRRHHGNHVQFNAPIAATDTYLHVVPGSHLRPSTTQEIAAARSGVDGEISAGIEVRLEPGDILYYDANLWHRGWNPEGRQRWTMHAAYWKADRPVMTHEHGQHQALLSPGHLEGMPRRTRQLVQRYLDADVEDPKSLQES</sequence>
<name>A0A382AK90_9ZZZZ</name>
<dbReference type="Pfam" id="PF05721">
    <property type="entry name" value="PhyH"/>
    <property type="match status" value="1"/>
</dbReference>
<accession>A0A382AK90</accession>
<dbReference type="AlphaFoldDB" id="A0A382AK90"/>
<evidence type="ECO:0008006" key="2">
    <source>
        <dbReference type="Google" id="ProtNLM"/>
    </source>
</evidence>
<dbReference type="Gene3D" id="2.60.120.620">
    <property type="entry name" value="q2cbj1_9rhob like domain"/>
    <property type="match status" value="1"/>
</dbReference>
<dbReference type="EMBL" id="UINC01025583">
    <property type="protein sequence ID" value="SVB01413.1"/>
    <property type="molecule type" value="Genomic_DNA"/>
</dbReference>
<organism evidence="1">
    <name type="scientific">marine metagenome</name>
    <dbReference type="NCBI Taxonomy" id="408172"/>
    <lineage>
        <taxon>unclassified sequences</taxon>
        <taxon>metagenomes</taxon>
        <taxon>ecological metagenomes</taxon>
    </lineage>
</organism>
<dbReference type="PANTHER" id="PTHR40470">
    <property type="entry name" value="PHYTANOYL-COA DIOXYGENASE FAMILY PROTEIN (AFU_ORTHOLOGUE AFUA_2G15850)"/>
    <property type="match status" value="1"/>
</dbReference>
<proteinExistence type="predicted"/>
<dbReference type="InterPro" id="IPR008775">
    <property type="entry name" value="Phytyl_CoA_dOase-like"/>
</dbReference>
<dbReference type="SUPFAM" id="SSF51197">
    <property type="entry name" value="Clavaminate synthase-like"/>
    <property type="match status" value="1"/>
</dbReference>
<reference evidence="1" key="1">
    <citation type="submission" date="2018-05" db="EMBL/GenBank/DDBJ databases">
        <authorList>
            <person name="Lanie J.A."/>
            <person name="Ng W.-L."/>
            <person name="Kazmierczak K.M."/>
            <person name="Andrzejewski T.M."/>
            <person name="Davidsen T.M."/>
            <person name="Wayne K.J."/>
            <person name="Tettelin H."/>
            <person name="Glass J.I."/>
            <person name="Rusch D."/>
            <person name="Podicherti R."/>
            <person name="Tsui H.-C.T."/>
            <person name="Winkler M.E."/>
        </authorList>
    </citation>
    <scope>NUCLEOTIDE SEQUENCE</scope>
</reference>
<dbReference type="PANTHER" id="PTHR40470:SF1">
    <property type="entry name" value="PHYTANOYL-COA DIOXYGENASE FAMILY PROTEIN (AFU_ORTHOLOGUE AFUA_2G15850)"/>
    <property type="match status" value="1"/>
</dbReference>
<gene>
    <name evidence="1" type="ORF">METZ01_LOCUS154267</name>
</gene>